<organism evidence="3 4">
    <name type="scientific">Pararge aegeria aegeria</name>
    <dbReference type="NCBI Taxonomy" id="348720"/>
    <lineage>
        <taxon>Eukaryota</taxon>
        <taxon>Metazoa</taxon>
        <taxon>Ecdysozoa</taxon>
        <taxon>Arthropoda</taxon>
        <taxon>Hexapoda</taxon>
        <taxon>Insecta</taxon>
        <taxon>Pterygota</taxon>
        <taxon>Neoptera</taxon>
        <taxon>Endopterygota</taxon>
        <taxon>Lepidoptera</taxon>
        <taxon>Glossata</taxon>
        <taxon>Ditrysia</taxon>
        <taxon>Papilionoidea</taxon>
        <taxon>Nymphalidae</taxon>
        <taxon>Satyrinae</taxon>
        <taxon>Satyrini</taxon>
        <taxon>Parargina</taxon>
        <taxon>Pararge</taxon>
    </lineage>
</organism>
<accession>A0A8S4RCI6</accession>
<feature type="compositionally biased region" description="Low complexity" evidence="1">
    <location>
        <begin position="19"/>
        <end position="28"/>
    </location>
</feature>
<feature type="region of interest" description="Disordered" evidence="1">
    <location>
        <begin position="77"/>
        <end position="100"/>
    </location>
</feature>
<reference evidence="3" key="1">
    <citation type="submission" date="2022-03" db="EMBL/GenBank/DDBJ databases">
        <authorList>
            <person name="Lindestad O."/>
        </authorList>
    </citation>
    <scope>NUCLEOTIDE SEQUENCE</scope>
</reference>
<evidence type="ECO:0000313" key="4">
    <source>
        <dbReference type="Proteomes" id="UP000838756"/>
    </source>
</evidence>
<dbReference type="OrthoDB" id="9368434at2759"/>
<feature type="compositionally biased region" description="Basic and acidic residues" evidence="1">
    <location>
        <begin position="82"/>
        <end position="100"/>
    </location>
</feature>
<dbReference type="Proteomes" id="UP000838756">
    <property type="component" value="Unassembled WGS sequence"/>
</dbReference>
<dbReference type="GO" id="GO:0008757">
    <property type="term" value="F:S-adenosylmethionine-dependent methyltransferase activity"/>
    <property type="evidence" value="ECO:0007669"/>
    <property type="project" value="UniProtKB-ARBA"/>
</dbReference>
<dbReference type="AlphaFoldDB" id="A0A8S4RCI6"/>
<feature type="region of interest" description="Disordered" evidence="1">
    <location>
        <begin position="1"/>
        <end position="32"/>
    </location>
</feature>
<feature type="domain" description="SET" evidence="2">
    <location>
        <begin position="112"/>
        <end position="206"/>
    </location>
</feature>
<evidence type="ECO:0000313" key="3">
    <source>
        <dbReference type="EMBL" id="CAH2233789.1"/>
    </source>
</evidence>
<dbReference type="Gene3D" id="2.170.270.10">
    <property type="entry name" value="SET domain"/>
    <property type="match status" value="1"/>
</dbReference>
<protein>
    <submittedName>
        <fullName evidence="3">Jg19560 protein</fullName>
    </submittedName>
</protein>
<gene>
    <name evidence="3" type="primary">jg19560</name>
    <name evidence="3" type="ORF">PAEG_LOCUS11721</name>
</gene>
<dbReference type="Pfam" id="PF21549">
    <property type="entry name" value="PRDM2_PR"/>
    <property type="match status" value="1"/>
</dbReference>
<dbReference type="GO" id="GO:0008276">
    <property type="term" value="F:protein methyltransferase activity"/>
    <property type="evidence" value="ECO:0007669"/>
    <property type="project" value="UniProtKB-ARBA"/>
</dbReference>
<dbReference type="InterPro" id="IPR046341">
    <property type="entry name" value="SET_dom_sf"/>
</dbReference>
<evidence type="ECO:0000259" key="2">
    <source>
        <dbReference type="Pfam" id="PF21549"/>
    </source>
</evidence>
<dbReference type="GO" id="GO:0008170">
    <property type="term" value="F:N-methyltransferase activity"/>
    <property type="evidence" value="ECO:0007669"/>
    <property type="project" value="UniProtKB-ARBA"/>
</dbReference>
<name>A0A8S4RCI6_9NEOP</name>
<dbReference type="InterPro" id="IPR001214">
    <property type="entry name" value="SET_dom"/>
</dbReference>
<dbReference type="EMBL" id="CAKXAJ010025001">
    <property type="protein sequence ID" value="CAH2233789.1"/>
    <property type="molecule type" value="Genomic_DNA"/>
</dbReference>
<keyword evidence="4" id="KW-1185">Reference proteome</keyword>
<dbReference type="CDD" id="cd19201">
    <property type="entry name" value="PR-SET_ZFPM"/>
    <property type="match status" value="1"/>
</dbReference>
<proteinExistence type="predicted"/>
<comment type="caution">
    <text evidence="3">The sequence shown here is derived from an EMBL/GenBank/DDBJ whole genome shotgun (WGS) entry which is preliminary data.</text>
</comment>
<feature type="compositionally biased region" description="Polar residues" evidence="1">
    <location>
        <begin position="1"/>
        <end position="10"/>
    </location>
</feature>
<sequence length="249" mass="27704">MKMSAADSQESGSPPPSPTDSAASESAPTLVHIKQEAMAPGTDMKEYYNALDFGLNDTYLSSYDYTRSYLPRPLDLPNQRFLESKSPDRNEEFNDENEKSELSLPSELILKSGGVFCRANISCGTKYGPFNGKWVGQPYDRRYAWAVVGKNGVRGWLDGRADKSNWMKFVNSTNYPHDVNLQHLLHAGQVYYKVTRDIPPGQELLLGPRTPLPLQDVFTPPVEYKMNKWSSKLPASLPVDGVVAPGVAQ</sequence>
<evidence type="ECO:0000256" key="1">
    <source>
        <dbReference type="SAM" id="MobiDB-lite"/>
    </source>
</evidence>